<dbReference type="EMBL" id="UYYB01013967">
    <property type="protein sequence ID" value="VDM69898.1"/>
    <property type="molecule type" value="Genomic_DNA"/>
</dbReference>
<gene>
    <name evidence="1" type="ORF">SVUK_LOCUS4896</name>
</gene>
<protein>
    <submittedName>
        <fullName evidence="1">Uncharacterized protein</fullName>
    </submittedName>
</protein>
<proteinExistence type="predicted"/>
<accession>A0A3P7KQE8</accession>
<organism evidence="1 2">
    <name type="scientific">Strongylus vulgaris</name>
    <name type="common">Blood worm</name>
    <dbReference type="NCBI Taxonomy" id="40348"/>
    <lineage>
        <taxon>Eukaryota</taxon>
        <taxon>Metazoa</taxon>
        <taxon>Ecdysozoa</taxon>
        <taxon>Nematoda</taxon>
        <taxon>Chromadorea</taxon>
        <taxon>Rhabditida</taxon>
        <taxon>Rhabditina</taxon>
        <taxon>Rhabditomorpha</taxon>
        <taxon>Strongyloidea</taxon>
        <taxon>Strongylidae</taxon>
        <taxon>Strongylus</taxon>
    </lineage>
</organism>
<evidence type="ECO:0000313" key="1">
    <source>
        <dbReference type="EMBL" id="VDM69898.1"/>
    </source>
</evidence>
<name>A0A3P7KQE8_STRVU</name>
<reference evidence="1 2" key="1">
    <citation type="submission" date="2018-11" db="EMBL/GenBank/DDBJ databases">
        <authorList>
            <consortium name="Pathogen Informatics"/>
        </authorList>
    </citation>
    <scope>NUCLEOTIDE SEQUENCE [LARGE SCALE GENOMIC DNA]</scope>
</reference>
<sequence length="66" mass="7451">MELSDGAASTTPSPPRFPAIQHCLMAVIKRRSVRQDEYIGRTYQQHASRQSSCIVRKFAVPYHFAG</sequence>
<dbReference type="Proteomes" id="UP000270094">
    <property type="component" value="Unassembled WGS sequence"/>
</dbReference>
<evidence type="ECO:0000313" key="2">
    <source>
        <dbReference type="Proteomes" id="UP000270094"/>
    </source>
</evidence>
<dbReference type="AlphaFoldDB" id="A0A3P7KQE8"/>
<keyword evidence="2" id="KW-1185">Reference proteome</keyword>